<reference evidence="1 2" key="1">
    <citation type="journal article" date="2019" name="Int. J. Syst. Evol. Microbiol.">
        <title>The Global Catalogue of Microorganisms (GCM) 10K type strain sequencing project: providing services to taxonomists for standard genome sequencing and annotation.</title>
        <authorList>
            <consortium name="The Broad Institute Genomics Platform"/>
            <consortium name="The Broad Institute Genome Sequencing Center for Infectious Disease"/>
            <person name="Wu L."/>
            <person name="Ma J."/>
        </authorList>
    </citation>
    <scope>NUCLEOTIDE SEQUENCE [LARGE SCALE GENOMIC DNA]</scope>
    <source>
        <strain evidence="1 2">JCM 14917</strain>
    </source>
</reference>
<sequence>MPKLLLSKEQAITAGVDITTALRRLRRNGAELFMPTELRKAVSEVLDLINGYMDFVLHQPSEEKDVTKIYAATERLLIAMRKDLRVK</sequence>
<dbReference type="Proteomes" id="UP001500974">
    <property type="component" value="Unassembled WGS sequence"/>
</dbReference>
<evidence type="ECO:0000313" key="1">
    <source>
        <dbReference type="EMBL" id="GAA2173542.1"/>
    </source>
</evidence>
<gene>
    <name evidence="1" type="ORF">GCM10009784_08260</name>
</gene>
<proteinExistence type="predicted"/>
<keyword evidence="2" id="KW-1185">Reference proteome</keyword>
<dbReference type="EMBL" id="BAAAON010000001">
    <property type="protein sequence ID" value="GAA2173542.1"/>
    <property type="molecule type" value="Genomic_DNA"/>
</dbReference>
<comment type="caution">
    <text evidence="1">The sequence shown here is derived from an EMBL/GenBank/DDBJ whole genome shotgun (WGS) entry which is preliminary data.</text>
</comment>
<evidence type="ECO:0000313" key="2">
    <source>
        <dbReference type="Proteomes" id="UP001500974"/>
    </source>
</evidence>
<organism evidence="1 2">
    <name type="scientific">Arthrobacter parietis</name>
    <dbReference type="NCBI Taxonomy" id="271434"/>
    <lineage>
        <taxon>Bacteria</taxon>
        <taxon>Bacillati</taxon>
        <taxon>Actinomycetota</taxon>
        <taxon>Actinomycetes</taxon>
        <taxon>Micrococcales</taxon>
        <taxon>Micrococcaceae</taxon>
        <taxon>Arthrobacter</taxon>
    </lineage>
</organism>
<name>A0ABN3AR72_9MICC</name>
<accession>A0ABN3AR72</accession>
<protein>
    <submittedName>
        <fullName evidence="1">Uncharacterized protein</fullName>
    </submittedName>
</protein>